<protein>
    <submittedName>
        <fullName evidence="1">Uncharacterized protein</fullName>
    </submittedName>
</protein>
<name>A0A2P2QLW7_RHIMU</name>
<dbReference type="AlphaFoldDB" id="A0A2P2QLW7"/>
<evidence type="ECO:0000313" key="1">
    <source>
        <dbReference type="EMBL" id="MBX67941.1"/>
    </source>
</evidence>
<sequence>MTFHLTVGITHRYTVGSVSGLVKVGIQDSQLVYYLISHWERFVILFWTSCDHQLTFYWSHSGT</sequence>
<proteinExistence type="predicted"/>
<dbReference type="EMBL" id="GGEC01087457">
    <property type="protein sequence ID" value="MBX67941.1"/>
    <property type="molecule type" value="Transcribed_RNA"/>
</dbReference>
<accession>A0A2P2QLW7</accession>
<reference evidence="1" key="1">
    <citation type="submission" date="2018-02" db="EMBL/GenBank/DDBJ databases">
        <title>Rhizophora mucronata_Transcriptome.</title>
        <authorList>
            <person name="Meera S.P."/>
            <person name="Sreeshan A."/>
            <person name="Augustine A."/>
        </authorList>
    </citation>
    <scope>NUCLEOTIDE SEQUENCE</scope>
    <source>
        <tissue evidence="1">Leaf</tissue>
    </source>
</reference>
<organism evidence="1">
    <name type="scientific">Rhizophora mucronata</name>
    <name type="common">Asiatic mangrove</name>
    <dbReference type="NCBI Taxonomy" id="61149"/>
    <lineage>
        <taxon>Eukaryota</taxon>
        <taxon>Viridiplantae</taxon>
        <taxon>Streptophyta</taxon>
        <taxon>Embryophyta</taxon>
        <taxon>Tracheophyta</taxon>
        <taxon>Spermatophyta</taxon>
        <taxon>Magnoliopsida</taxon>
        <taxon>eudicotyledons</taxon>
        <taxon>Gunneridae</taxon>
        <taxon>Pentapetalae</taxon>
        <taxon>rosids</taxon>
        <taxon>fabids</taxon>
        <taxon>Malpighiales</taxon>
        <taxon>Rhizophoraceae</taxon>
        <taxon>Rhizophora</taxon>
    </lineage>
</organism>